<gene>
    <name evidence="2" type="ORF">J5N97_026451</name>
</gene>
<evidence type="ECO:0000313" key="2">
    <source>
        <dbReference type="EMBL" id="KAJ0965313.1"/>
    </source>
</evidence>
<proteinExistence type="predicted"/>
<dbReference type="Pfam" id="PF14223">
    <property type="entry name" value="Retrotran_gag_2"/>
    <property type="match status" value="1"/>
</dbReference>
<dbReference type="PANTHER" id="PTHR47481">
    <property type="match status" value="1"/>
</dbReference>
<accession>A0A9D5H6P9</accession>
<evidence type="ECO:0000256" key="1">
    <source>
        <dbReference type="SAM" id="MobiDB-lite"/>
    </source>
</evidence>
<dbReference type="OrthoDB" id="1304322at2759"/>
<organism evidence="2 3">
    <name type="scientific">Dioscorea zingiberensis</name>
    <dbReference type="NCBI Taxonomy" id="325984"/>
    <lineage>
        <taxon>Eukaryota</taxon>
        <taxon>Viridiplantae</taxon>
        <taxon>Streptophyta</taxon>
        <taxon>Embryophyta</taxon>
        <taxon>Tracheophyta</taxon>
        <taxon>Spermatophyta</taxon>
        <taxon>Magnoliopsida</taxon>
        <taxon>Liliopsida</taxon>
        <taxon>Dioscoreales</taxon>
        <taxon>Dioscoreaceae</taxon>
        <taxon>Dioscorea</taxon>
    </lineage>
</organism>
<keyword evidence="3" id="KW-1185">Reference proteome</keyword>
<dbReference type="Proteomes" id="UP001085076">
    <property type="component" value="Miscellaneous, Linkage group lg08"/>
</dbReference>
<evidence type="ECO:0000313" key="3">
    <source>
        <dbReference type="Proteomes" id="UP001085076"/>
    </source>
</evidence>
<comment type="caution">
    <text evidence="2">The sequence shown here is derived from an EMBL/GenBank/DDBJ whole genome shotgun (WGS) entry which is preliminary data.</text>
</comment>
<dbReference type="EMBL" id="JAGGNH010000008">
    <property type="protein sequence ID" value="KAJ0965313.1"/>
    <property type="molecule type" value="Genomic_DNA"/>
</dbReference>
<protein>
    <recommendedName>
        <fullName evidence="4">Gag protein</fullName>
    </recommendedName>
</protein>
<sequence>MNLTIQLQHQTKGNLTMISYLDKIKSLADNLLAVASLVSDEDLILHTLNGLPSSYSAFKTAIRTRAASITIEELWTFLLSEEVNQMREAQLVSLMAMAATTTPLSFNHQGGRGGRGGHGGHSQRGTARGGGCHPLPTFRGVSFSQGQIICQICSRPNHSALDCWYRYNAPQQPLSSSAPLLPTPTSNALTISTNPTAPDST</sequence>
<evidence type="ECO:0008006" key="4">
    <source>
        <dbReference type="Google" id="ProtNLM"/>
    </source>
</evidence>
<reference evidence="2" key="2">
    <citation type="journal article" date="2022" name="Hortic Res">
        <title>The genome of Dioscorea zingiberensis sheds light on the biosynthesis, origin and evolution of the medicinally important diosgenin saponins.</title>
        <authorList>
            <person name="Li Y."/>
            <person name="Tan C."/>
            <person name="Li Z."/>
            <person name="Guo J."/>
            <person name="Li S."/>
            <person name="Chen X."/>
            <person name="Wang C."/>
            <person name="Dai X."/>
            <person name="Yang H."/>
            <person name="Song W."/>
            <person name="Hou L."/>
            <person name="Xu J."/>
            <person name="Tong Z."/>
            <person name="Xu A."/>
            <person name="Yuan X."/>
            <person name="Wang W."/>
            <person name="Yang Q."/>
            <person name="Chen L."/>
            <person name="Sun Z."/>
            <person name="Wang K."/>
            <person name="Pan B."/>
            <person name="Chen J."/>
            <person name="Bao Y."/>
            <person name="Liu F."/>
            <person name="Qi X."/>
            <person name="Gang D.R."/>
            <person name="Wen J."/>
            <person name="Li J."/>
        </authorList>
    </citation>
    <scope>NUCLEOTIDE SEQUENCE</scope>
    <source>
        <strain evidence="2">Dzin_1.0</strain>
    </source>
</reference>
<name>A0A9D5H6P9_9LILI</name>
<feature type="region of interest" description="Disordered" evidence="1">
    <location>
        <begin position="176"/>
        <end position="201"/>
    </location>
</feature>
<dbReference type="PANTHER" id="PTHR47481:SF22">
    <property type="entry name" value="RETROTRANSPOSON GAG DOMAIN-CONTAINING PROTEIN"/>
    <property type="match status" value="1"/>
</dbReference>
<feature type="compositionally biased region" description="Gly residues" evidence="1">
    <location>
        <begin position="110"/>
        <end position="131"/>
    </location>
</feature>
<feature type="compositionally biased region" description="Low complexity" evidence="1">
    <location>
        <begin position="176"/>
        <end position="186"/>
    </location>
</feature>
<dbReference type="AlphaFoldDB" id="A0A9D5H6P9"/>
<feature type="compositionally biased region" description="Polar residues" evidence="1">
    <location>
        <begin position="187"/>
        <end position="201"/>
    </location>
</feature>
<feature type="region of interest" description="Disordered" evidence="1">
    <location>
        <begin position="107"/>
        <end position="131"/>
    </location>
</feature>
<reference evidence="2" key="1">
    <citation type="submission" date="2021-03" db="EMBL/GenBank/DDBJ databases">
        <authorList>
            <person name="Li Z."/>
            <person name="Yang C."/>
        </authorList>
    </citation>
    <scope>NUCLEOTIDE SEQUENCE</scope>
    <source>
        <strain evidence="2">Dzin_1.0</strain>
        <tissue evidence="2">Leaf</tissue>
    </source>
</reference>